<dbReference type="InterPro" id="IPR002583">
    <property type="entry name" value="Ribosomal_bS20"/>
</dbReference>
<comment type="similarity">
    <text evidence="2 8">Belongs to the bacterial ribosomal protein bS20 family.</text>
</comment>
<dbReference type="Proteomes" id="UP001196980">
    <property type="component" value="Unassembled WGS sequence"/>
</dbReference>
<keyword evidence="11" id="KW-1185">Reference proteome</keyword>
<evidence type="ECO:0000256" key="1">
    <source>
        <dbReference type="ARBA" id="ARBA00003134"/>
    </source>
</evidence>
<keyword evidence="4 8" id="KW-0694">RNA-binding</keyword>
<keyword evidence="5 8" id="KW-0689">Ribosomal protein</keyword>
<dbReference type="PANTHER" id="PTHR33398">
    <property type="entry name" value="30S RIBOSOMAL PROTEIN S20"/>
    <property type="match status" value="1"/>
</dbReference>
<dbReference type="RefSeq" id="WP_218250698.1">
    <property type="nucleotide sequence ID" value="NZ_JABXWD010000005.1"/>
</dbReference>
<dbReference type="NCBIfam" id="TIGR00029">
    <property type="entry name" value="S20"/>
    <property type="match status" value="1"/>
</dbReference>
<evidence type="ECO:0000256" key="6">
    <source>
        <dbReference type="ARBA" id="ARBA00023274"/>
    </source>
</evidence>
<comment type="caution">
    <text evidence="10">The sequence shown here is derived from an EMBL/GenBank/DDBJ whole genome shotgun (WGS) entry which is preliminary data.</text>
</comment>
<keyword evidence="3 8" id="KW-0699">rRNA-binding</keyword>
<dbReference type="GO" id="GO:0005840">
    <property type="term" value="C:ribosome"/>
    <property type="evidence" value="ECO:0007669"/>
    <property type="project" value="UniProtKB-KW"/>
</dbReference>
<sequence>MAARSRPKRSISVLKRTRQAKKRQLRNRMVKSKLRTLTRGLEDAIKANNMEKAKELLVEVIRAYDKAATKGVLHDNTASRKISRLSTRLHALQGKAA</sequence>
<organism evidence="10 11">
    <name type="scientific">Candidatus Magnetobacterium casense</name>
    <dbReference type="NCBI Taxonomy" id="1455061"/>
    <lineage>
        <taxon>Bacteria</taxon>
        <taxon>Pseudomonadati</taxon>
        <taxon>Nitrospirota</taxon>
        <taxon>Thermodesulfovibrionia</taxon>
        <taxon>Thermodesulfovibrionales</taxon>
        <taxon>Candidatus Magnetobacteriaceae</taxon>
        <taxon>Candidatus Magnetobacterium</taxon>
    </lineage>
</organism>
<protein>
    <recommendedName>
        <fullName evidence="7 8">Small ribosomal subunit protein bS20</fullName>
    </recommendedName>
</protein>
<reference evidence="10 11" key="1">
    <citation type="journal article" date="2020" name="J Geophys Res Biogeosci">
        <title>Magnetotaxis as an Adaptation to Enable Bacterial Shuttling of Microbial Sulfur and Sulfur Cycling Across Aquatic Oxic#Anoxic Interfaces.</title>
        <authorList>
            <person name="Li J."/>
            <person name="Liu P."/>
            <person name="Wang J."/>
            <person name="Roberts A.P."/>
            <person name="Pan Y."/>
        </authorList>
    </citation>
    <scope>NUCLEOTIDE SEQUENCE [LARGE SCALE GENOMIC DNA]</scope>
    <source>
        <strain evidence="10 11">MYR-1_YQ</strain>
    </source>
</reference>
<dbReference type="Gene3D" id="1.20.58.110">
    <property type="entry name" value="Ribosomal protein S20"/>
    <property type="match status" value="1"/>
</dbReference>
<gene>
    <name evidence="8 10" type="primary">rpsT</name>
    <name evidence="10" type="ORF">HWQ67_00625</name>
</gene>
<dbReference type="Pfam" id="PF01649">
    <property type="entry name" value="Ribosomal_S20p"/>
    <property type="match status" value="1"/>
</dbReference>
<dbReference type="SUPFAM" id="SSF46992">
    <property type="entry name" value="Ribosomal protein S20"/>
    <property type="match status" value="1"/>
</dbReference>
<name>A0ABS6RTY7_9BACT</name>
<proteinExistence type="inferred from homology"/>
<evidence type="ECO:0000256" key="9">
    <source>
        <dbReference type="SAM" id="MobiDB-lite"/>
    </source>
</evidence>
<evidence type="ECO:0000256" key="4">
    <source>
        <dbReference type="ARBA" id="ARBA00022884"/>
    </source>
</evidence>
<evidence type="ECO:0000256" key="5">
    <source>
        <dbReference type="ARBA" id="ARBA00022980"/>
    </source>
</evidence>
<evidence type="ECO:0000256" key="7">
    <source>
        <dbReference type="ARBA" id="ARBA00035136"/>
    </source>
</evidence>
<evidence type="ECO:0000256" key="3">
    <source>
        <dbReference type="ARBA" id="ARBA00022730"/>
    </source>
</evidence>
<evidence type="ECO:0000256" key="2">
    <source>
        <dbReference type="ARBA" id="ARBA00007634"/>
    </source>
</evidence>
<accession>A0ABS6RTY7</accession>
<evidence type="ECO:0000313" key="11">
    <source>
        <dbReference type="Proteomes" id="UP001196980"/>
    </source>
</evidence>
<dbReference type="HAMAP" id="MF_00500">
    <property type="entry name" value="Ribosomal_bS20"/>
    <property type="match status" value="1"/>
</dbReference>
<comment type="function">
    <text evidence="1 8">Binds directly to 16S ribosomal RNA.</text>
</comment>
<feature type="region of interest" description="Disordered" evidence="9">
    <location>
        <begin position="1"/>
        <end position="25"/>
    </location>
</feature>
<evidence type="ECO:0000256" key="8">
    <source>
        <dbReference type="HAMAP-Rule" id="MF_00500"/>
    </source>
</evidence>
<keyword evidence="6 8" id="KW-0687">Ribonucleoprotein</keyword>
<dbReference type="InterPro" id="IPR036510">
    <property type="entry name" value="Ribosomal_bS20_sf"/>
</dbReference>
<dbReference type="EMBL" id="JABXWD010000005">
    <property type="protein sequence ID" value="MBV6340079.1"/>
    <property type="molecule type" value="Genomic_DNA"/>
</dbReference>
<evidence type="ECO:0000313" key="10">
    <source>
        <dbReference type="EMBL" id="MBV6340079.1"/>
    </source>
</evidence>
<dbReference type="PANTHER" id="PTHR33398:SF1">
    <property type="entry name" value="SMALL RIBOSOMAL SUBUNIT PROTEIN BS20C"/>
    <property type="match status" value="1"/>
</dbReference>